<organism evidence="3 4">
    <name type="scientific">Helicobacter trogontum</name>
    <dbReference type="NCBI Taxonomy" id="50960"/>
    <lineage>
        <taxon>Bacteria</taxon>
        <taxon>Pseudomonadati</taxon>
        <taxon>Campylobacterota</taxon>
        <taxon>Epsilonproteobacteria</taxon>
        <taxon>Campylobacterales</taxon>
        <taxon>Helicobacteraceae</taxon>
        <taxon>Helicobacter</taxon>
    </lineage>
</organism>
<dbReference type="GO" id="GO:0016787">
    <property type="term" value="F:hydrolase activity"/>
    <property type="evidence" value="ECO:0007669"/>
    <property type="project" value="UniProtKB-KW"/>
</dbReference>
<evidence type="ECO:0000313" key="2">
    <source>
        <dbReference type="EMBL" id="TLD83003.1"/>
    </source>
</evidence>
<dbReference type="AlphaFoldDB" id="A0A099VKM0"/>
<dbReference type="SUPFAM" id="SSF56784">
    <property type="entry name" value="HAD-like"/>
    <property type="match status" value="1"/>
</dbReference>
<proteinExistence type="predicted"/>
<dbReference type="InterPro" id="IPR023214">
    <property type="entry name" value="HAD_sf"/>
</dbReference>
<dbReference type="PANTHER" id="PTHR43344">
    <property type="entry name" value="PHOSPHOSERINE PHOSPHATASE"/>
    <property type="match status" value="1"/>
</dbReference>
<evidence type="ECO:0000313" key="1">
    <source>
        <dbReference type="EMBL" id="GAB0173802.1"/>
    </source>
</evidence>
<dbReference type="Gene3D" id="3.40.50.1000">
    <property type="entry name" value="HAD superfamily/HAD-like"/>
    <property type="match status" value="1"/>
</dbReference>
<keyword evidence="3" id="KW-0378">Hydrolase</keyword>
<dbReference type="InterPro" id="IPR036412">
    <property type="entry name" value="HAD-like_sf"/>
</dbReference>
<dbReference type="Gene3D" id="1.20.1440.100">
    <property type="entry name" value="SG protein - dephosphorylation function"/>
    <property type="match status" value="1"/>
</dbReference>
<reference evidence="3" key="2">
    <citation type="submission" date="2018-04" db="EMBL/GenBank/DDBJ databases">
        <authorList>
            <person name="Sheh A."/>
            <person name="Shen Z."/>
            <person name="Mannion A.J."/>
            <person name="Fox J.G."/>
        </authorList>
    </citation>
    <scope>NUCLEOTIDE SEQUENCE</scope>
    <source>
        <strain evidence="3">ATCC 49310</strain>
    </source>
</reference>
<accession>A0A099VKM0</accession>
<reference evidence="4 5" key="1">
    <citation type="journal article" date="2014" name="Genome Announc.">
        <title>Draft genome sequences of eight enterohepatic helicobacter species isolated from both laboratory and wild rodents.</title>
        <authorList>
            <person name="Sheh A."/>
            <person name="Shen Z."/>
            <person name="Fox J.G."/>
        </authorList>
    </citation>
    <scope>NUCLEOTIDE SEQUENCE [LARGE SCALE GENOMIC DNA]</scope>
    <source>
        <strain evidence="3 4">ATCC 49310</strain>
        <strain evidence="2 5">ATCC 700114</strain>
    </source>
</reference>
<dbReference type="EMBL" id="BAAFHN010000063">
    <property type="protein sequence ID" value="GAB0173802.1"/>
    <property type="molecule type" value="Genomic_DNA"/>
</dbReference>
<keyword evidence="6" id="KW-1185">Reference proteome</keyword>
<dbReference type="STRING" id="50960.LS81_03235"/>
<dbReference type="EMBL" id="JRPK02000027">
    <property type="protein sequence ID" value="TLD97023.1"/>
    <property type="molecule type" value="Genomic_DNA"/>
</dbReference>
<sequence>MDIAFFDFDGTITRGDSFRLFLRFVLGKRFYIKMLENLPTLVGYKLGLIDNSRAKENVLKSCFKGMDQEVLNNYCAKFTEILESFCKDSALQKMRWHKENNHVIVLVSASFEEYLRPLCQHWNINLLGTTMEVKEGRLTGNFLQPNCYGPEKERRIKEQYDLTQYERIYVYGDTKGDKEMLSLASPSLAFFRVFH</sequence>
<evidence type="ECO:0000313" key="4">
    <source>
        <dbReference type="Proteomes" id="UP000029861"/>
    </source>
</evidence>
<reference evidence="1 6" key="3">
    <citation type="submission" date="2024-06" db="EMBL/GenBank/DDBJ databases">
        <title>Draft genome sequence of Helicobacter trogontum NHP16-4001.</title>
        <authorList>
            <person name="Rimbara E."/>
            <person name="Suzuki M."/>
        </authorList>
    </citation>
    <scope>NUCLEOTIDE SEQUENCE [LARGE SCALE GENOMIC DNA]</scope>
    <source>
        <strain evidence="1 6">NHP16-4001</strain>
    </source>
</reference>
<protein>
    <submittedName>
        <fullName evidence="3">HAD-IB family hydrolase</fullName>
    </submittedName>
</protein>
<dbReference type="Proteomes" id="UP000029878">
    <property type="component" value="Unassembled WGS sequence"/>
</dbReference>
<gene>
    <name evidence="3" type="ORF">LS80_007680</name>
    <name evidence="2" type="ORF">LS81_006025</name>
    <name evidence="1" type="ORF">NHP164001_18240</name>
</gene>
<evidence type="ECO:0000313" key="6">
    <source>
        <dbReference type="Proteomes" id="UP001562457"/>
    </source>
</evidence>
<dbReference type="NCBIfam" id="TIGR01488">
    <property type="entry name" value="HAD-SF-IB"/>
    <property type="match status" value="1"/>
</dbReference>
<dbReference type="eggNOG" id="COG0560">
    <property type="taxonomic scope" value="Bacteria"/>
</dbReference>
<evidence type="ECO:0000313" key="3">
    <source>
        <dbReference type="EMBL" id="TLD97023.1"/>
    </source>
</evidence>
<evidence type="ECO:0000313" key="5">
    <source>
        <dbReference type="Proteomes" id="UP000029878"/>
    </source>
</evidence>
<dbReference type="Pfam" id="PF12710">
    <property type="entry name" value="HAD"/>
    <property type="match status" value="1"/>
</dbReference>
<dbReference type="EMBL" id="JRPL02000012">
    <property type="protein sequence ID" value="TLD83003.1"/>
    <property type="molecule type" value="Genomic_DNA"/>
</dbReference>
<name>A0A099VKM0_9HELI</name>
<dbReference type="InterPro" id="IPR050582">
    <property type="entry name" value="HAD-like_SerB"/>
</dbReference>
<dbReference type="NCBIfam" id="TIGR01490">
    <property type="entry name" value="HAD-SF-IB-hyp1"/>
    <property type="match status" value="1"/>
</dbReference>
<dbReference type="Proteomes" id="UP001562457">
    <property type="component" value="Unassembled WGS sequence"/>
</dbReference>
<comment type="caution">
    <text evidence="3">The sequence shown here is derived from an EMBL/GenBank/DDBJ whole genome shotgun (WGS) entry which is preliminary data.</text>
</comment>
<dbReference type="InterPro" id="IPR006385">
    <property type="entry name" value="HAD_hydro_SerB1"/>
</dbReference>
<dbReference type="RefSeq" id="WP_034321909.1">
    <property type="nucleotide sequence ID" value="NZ_BAAFHN010000063.1"/>
</dbReference>
<dbReference type="OrthoDB" id="9784466at2"/>
<dbReference type="Proteomes" id="UP000029861">
    <property type="component" value="Unassembled WGS sequence"/>
</dbReference>